<evidence type="ECO:0000256" key="6">
    <source>
        <dbReference type="PIRSR" id="PIRSR000337-1"/>
    </source>
</evidence>
<sequence length="433" mass="47112">MAREHIVLNINVLDLGISPAAWQLSGLPRNATTTGEYFAAIGRLAERGTLDALFLADNPALREDPLRKPGDRALEPTTILATVAAATHHLGLIGTLSTTFNDPVELAERILSLDHLSAGRAAWNAVTTYNPAAAGNFGLTTTPDRATRYRRAGEFVDVVRGLWGAASADREFTHRGEFFDIAGRLPLGASPQGYPLIVQAGGSPQGRDLAGRTANAVFTAEMTLAAGLEHYEQVKQGAVRHGRPRRDIAVLPGLITIIGSTHAEARRRYETAREIQDPGAEFTRLGAPLGHDLTEFPLDDPFPPHLLADLDDPDAFTGSLGFRESLVRGIRDRIAARGRGYTLRDALFEFGAGGHRRIIGTPQDVADTIEEWFRAGAADGFNLMPDAFPQGLEIFVDEVVPILRRRGLFRYEYTERTLRERFGISPVTTHAAA</sequence>
<dbReference type="EMBL" id="BMMH01000001">
    <property type="protein sequence ID" value="GGK90771.1"/>
    <property type="molecule type" value="Genomic_DNA"/>
</dbReference>
<keyword evidence="9" id="KW-1185">Reference proteome</keyword>
<keyword evidence="4 8" id="KW-0503">Monooxygenase</keyword>
<organism evidence="8 9">
    <name type="scientific">Nocardia jinanensis</name>
    <dbReference type="NCBI Taxonomy" id="382504"/>
    <lineage>
        <taxon>Bacteria</taxon>
        <taxon>Bacillati</taxon>
        <taxon>Actinomycetota</taxon>
        <taxon>Actinomycetes</taxon>
        <taxon>Mycobacteriales</taxon>
        <taxon>Nocardiaceae</taxon>
        <taxon>Nocardia</taxon>
    </lineage>
</organism>
<accession>A0A917R5V3</accession>
<keyword evidence="2 6" id="KW-0288">FMN</keyword>
<evidence type="ECO:0000313" key="9">
    <source>
        <dbReference type="Proteomes" id="UP000638263"/>
    </source>
</evidence>
<evidence type="ECO:0000256" key="5">
    <source>
        <dbReference type="ARBA" id="ARBA00033748"/>
    </source>
</evidence>
<keyword evidence="1 6" id="KW-0285">Flavoprotein</keyword>
<feature type="binding site" evidence="6">
    <location>
        <position position="149"/>
    </location>
    <ligand>
        <name>FMN</name>
        <dbReference type="ChEBI" id="CHEBI:58210"/>
    </ligand>
</feature>
<reference evidence="8" key="2">
    <citation type="submission" date="2020-09" db="EMBL/GenBank/DDBJ databases">
        <authorList>
            <person name="Sun Q."/>
            <person name="Zhou Y."/>
        </authorList>
    </citation>
    <scope>NUCLEOTIDE SEQUENCE</scope>
    <source>
        <strain evidence="8">CGMCC 4.3508</strain>
    </source>
</reference>
<dbReference type="AlphaFoldDB" id="A0A917R5V3"/>
<comment type="similarity">
    <text evidence="5">Belongs to the NtaA/SnaA/DszA monooxygenase family.</text>
</comment>
<name>A0A917R5V3_9NOCA</name>
<feature type="binding site" evidence="6">
    <location>
        <position position="57"/>
    </location>
    <ligand>
        <name>FMN</name>
        <dbReference type="ChEBI" id="CHEBI:58210"/>
    </ligand>
</feature>
<dbReference type="InterPro" id="IPR051260">
    <property type="entry name" value="Diverse_substr_monoxygenases"/>
</dbReference>
<feature type="domain" description="Luciferase-like" evidence="7">
    <location>
        <begin position="34"/>
        <end position="377"/>
    </location>
</feature>
<dbReference type="InterPro" id="IPR036661">
    <property type="entry name" value="Luciferase-like_sf"/>
</dbReference>
<dbReference type="Pfam" id="PF00296">
    <property type="entry name" value="Bac_luciferase"/>
    <property type="match status" value="1"/>
</dbReference>
<dbReference type="PIRSF" id="PIRSF000337">
    <property type="entry name" value="NTA_MOA"/>
    <property type="match status" value="1"/>
</dbReference>
<dbReference type="Proteomes" id="UP000638263">
    <property type="component" value="Unassembled WGS sequence"/>
</dbReference>
<proteinExistence type="inferred from homology"/>
<evidence type="ECO:0000256" key="1">
    <source>
        <dbReference type="ARBA" id="ARBA00022630"/>
    </source>
</evidence>
<gene>
    <name evidence="8" type="ORF">GCM10011588_01290</name>
</gene>
<evidence type="ECO:0000256" key="2">
    <source>
        <dbReference type="ARBA" id="ARBA00022643"/>
    </source>
</evidence>
<evidence type="ECO:0000256" key="4">
    <source>
        <dbReference type="ARBA" id="ARBA00023033"/>
    </source>
</evidence>
<evidence type="ECO:0000256" key="3">
    <source>
        <dbReference type="ARBA" id="ARBA00023002"/>
    </source>
</evidence>
<protein>
    <submittedName>
        <fullName evidence="8">Nitrilotriacetate monooxygenase component A</fullName>
    </submittedName>
</protein>
<dbReference type="InterPro" id="IPR016215">
    <property type="entry name" value="NTA_MOA"/>
</dbReference>
<dbReference type="InterPro" id="IPR011251">
    <property type="entry name" value="Luciferase-like_dom"/>
</dbReference>
<feature type="binding site" evidence="6">
    <location>
        <position position="203"/>
    </location>
    <ligand>
        <name>FMN</name>
        <dbReference type="ChEBI" id="CHEBI:58210"/>
    </ligand>
</feature>
<dbReference type="Gene3D" id="3.20.20.30">
    <property type="entry name" value="Luciferase-like domain"/>
    <property type="match status" value="1"/>
</dbReference>
<reference evidence="8" key="1">
    <citation type="journal article" date="2014" name="Int. J. Syst. Evol. Microbiol.">
        <title>Complete genome sequence of Corynebacterium casei LMG S-19264T (=DSM 44701T), isolated from a smear-ripened cheese.</title>
        <authorList>
            <consortium name="US DOE Joint Genome Institute (JGI-PGF)"/>
            <person name="Walter F."/>
            <person name="Albersmeier A."/>
            <person name="Kalinowski J."/>
            <person name="Ruckert C."/>
        </authorList>
    </citation>
    <scope>NUCLEOTIDE SEQUENCE</scope>
    <source>
        <strain evidence="8">CGMCC 4.3508</strain>
    </source>
</reference>
<feature type="binding site" evidence="6">
    <location>
        <position position="95"/>
    </location>
    <ligand>
        <name>FMN</name>
        <dbReference type="ChEBI" id="CHEBI:58210"/>
    </ligand>
</feature>
<dbReference type="GO" id="GO:0016705">
    <property type="term" value="F:oxidoreductase activity, acting on paired donors, with incorporation or reduction of molecular oxygen"/>
    <property type="evidence" value="ECO:0007669"/>
    <property type="project" value="InterPro"/>
</dbReference>
<evidence type="ECO:0000259" key="7">
    <source>
        <dbReference type="Pfam" id="PF00296"/>
    </source>
</evidence>
<dbReference type="GO" id="GO:0004497">
    <property type="term" value="F:monooxygenase activity"/>
    <property type="evidence" value="ECO:0007669"/>
    <property type="project" value="UniProtKB-KW"/>
</dbReference>
<comment type="caution">
    <text evidence="8">The sequence shown here is derived from an EMBL/GenBank/DDBJ whole genome shotgun (WGS) entry which is preliminary data.</text>
</comment>
<dbReference type="SUPFAM" id="SSF51679">
    <property type="entry name" value="Bacterial luciferase-like"/>
    <property type="match status" value="1"/>
</dbReference>
<dbReference type="PANTHER" id="PTHR30011:SF16">
    <property type="entry name" value="C2H2 FINGER DOMAIN TRANSCRIPTION FACTOR (EUROFUNG)-RELATED"/>
    <property type="match status" value="1"/>
</dbReference>
<keyword evidence="3" id="KW-0560">Oxidoreductase</keyword>
<evidence type="ECO:0000313" key="8">
    <source>
        <dbReference type="EMBL" id="GGK90771.1"/>
    </source>
</evidence>
<dbReference type="PANTHER" id="PTHR30011">
    <property type="entry name" value="ALKANESULFONATE MONOOXYGENASE-RELATED"/>
    <property type="match status" value="1"/>
</dbReference>